<sequence length="267" mass="29819">MGYSVPIIPNNPMRIASWNVNSLRVRLPQVLDWLAQNQPDLLAVQEIKLSDPEFPSAELNAAGYQCLFSGQKTYNGVAILAKIAGSDVVTDLPGLEDPQRRVLAATFGELRLVNFYVPNGSEVGSDKYAYKLDWLDKAAAFVAAEAARYPRLAVVGDFNIAPDDRDVHDPAAWREKILCSTPERQAFQRLLDIGLADSFRLFDQEEASFSWWDYRAAGFRRNAGLRIDLILASPDLAQRCIASTIDKTPRKWERPSDHAPAVADFHD</sequence>
<dbReference type="NCBIfam" id="TIGR00195">
    <property type="entry name" value="exoDNase_III"/>
    <property type="match status" value="1"/>
</dbReference>
<keyword evidence="6" id="KW-0464">Manganese</keyword>
<dbReference type="NCBIfam" id="TIGR00633">
    <property type="entry name" value="xth"/>
    <property type="match status" value="1"/>
</dbReference>
<evidence type="ECO:0000256" key="4">
    <source>
        <dbReference type="ARBA" id="ARBA00022842"/>
    </source>
</evidence>
<dbReference type="GO" id="GO:0046872">
    <property type="term" value="F:metal ion binding"/>
    <property type="evidence" value="ECO:0007669"/>
    <property type="project" value="UniProtKB-KW"/>
</dbReference>
<feature type="domain" description="Endonuclease/exonuclease/phosphatase" evidence="8">
    <location>
        <begin position="16"/>
        <end position="258"/>
    </location>
</feature>
<feature type="active site" description="Proton donor/acceptor" evidence="5">
    <location>
        <position position="157"/>
    </location>
</feature>
<evidence type="ECO:0000313" key="10">
    <source>
        <dbReference type="Proteomes" id="UP000824988"/>
    </source>
</evidence>
<feature type="binding site" evidence="6">
    <location>
        <position position="159"/>
    </location>
    <ligand>
        <name>Mg(2+)</name>
        <dbReference type="ChEBI" id="CHEBI:18420"/>
        <label>1</label>
    </ligand>
</feature>
<evidence type="ECO:0000313" key="9">
    <source>
        <dbReference type="EMBL" id="BBL72568.1"/>
    </source>
</evidence>
<feature type="binding site" evidence="6">
    <location>
        <position position="157"/>
    </location>
    <ligand>
        <name>Mg(2+)</name>
        <dbReference type="ChEBI" id="CHEBI:18420"/>
        <label>1</label>
    </ligand>
</feature>
<comment type="cofactor">
    <cofactor evidence="1">
        <name>Mn(2+)</name>
        <dbReference type="ChEBI" id="CHEBI:29035"/>
    </cofactor>
</comment>
<evidence type="ECO:0000256" key="7">
    <source>
        <dbReference type="PIRSR" id="PIRSR604808-3"/>
    </source>
</evidence>
<protein>
    <submittedName>
        <fullName evidence="9">Exodeoxyribonuclease III</fullName>
    </submittedName>
</protein>
<dbReference type="GO" id="GO:0008311">
    <property type="term" value="F:double-stranded DNA 3'-5' DNA exonuclease activity"/>
    <property type="evidence" value="ECO:0007669"/>
    <property type="project" value="InterPro"/>
</dbReference>
<evidence type="ECO:0000256" key="1">
    <source>
        <dbReference type="ARBA" id="ARBA00001936"/>
    </source>
</evidence>
<dbReference type="EMBL" id="AP019782">
    <property type="protein sequence ID" value="BBL72568.1"/>
    <property type="molecule type" value="Genomic_DNA"/>
</dbReference>
<dbReference type="PANTHER" id="PTHR43250">
    <property type="entry name" value="EXODEOXYRIBONUCLEASE III"/>
    <property type="match status" value="1"/>
</dbReference>
<feature type="active site" evidence="5">
    <location>
        <position position="116"/>
    </location>
</feature>
<keyword evidence="4 6" id="KW-0460">Magnesium</keyword>
<dbReference type="InterPro" id="IPR037493">
    <property type="entry name" value="ExoIII-like"/>
</dbReference>
<dbReference type="Proteomes" id="UP000824988">
    <property type="component" value="Chromosome"/>
</dbReference>
<evidence type="ECO:0000256" key="5">
    <source>
        <dbReference type="PIRSR" id="PIRSR604808-1"/>
    </source>
</evidence>
<feature type="site" description="Important for catalytic activity" evidence="7">
    <location>
        <position position="228"/>
    </location>
</feature>
<organism evidence="9 10">
    <name type="scientific">Methylogaea oryzae</name>
    <dbReference type="NCBI Taxonomy" id="1295382"/>
    <lineage>
        <taxon>Bacteria</taxon>
        <taxon>Pseudomonadati</taxon>
        <taxon>Pseudomonadota</taxon>
        <taxon>Gammaproteobacteria</taxon>
        <taxon>Methylococcales</taxon>
        <taxon>Methylococcaceae</taxon>
        <taxon>Methylogaea</taxon>
    </lineage>
</organism>
<reference evidence="9" key="1">
    <citation type="submission" date="2019-06" db="EMBL/GenBank/DDBJ databases">
        <title>Complete genome sequence of Methylogaea oryzae strain JCM16910.</title>
        <authorList>
            <person name="Asakawa S."/>
        </authorList>
    </citation>
    <scope>NUCLEOTIDE SEQUENCE</scope>
    <source>
        <strain evidence="9">E10</strain>
    </source>
</reference>
<gene>
    <name evidence="9" type="primary">xthA1</name>
    <name evidence="9" type="ORF">MoryE10_31740</name>
</gene>
<keyword evidence="10" id="KW-1185">Reference proteome</keyword>
<evidence type="ECO:0000259" key="8">
    <source>
        <dbReference type="Pfam" id="PF03372"/>
    </source>
</evidence>
<feature type="binding site" evidence="6">
    <location>
        <position position="257"/>
    </location>
    <ligand>
        <name>Mg(2+)</name>
        <dbReference type="ChEBI" id="CHEBI:18420"/>
        <label>1</label>
    </ligand>
</feature>
<feature type="binding site" evidence="6">
    <location>
        <position position="46"/>
    </location>
    <ligand>
        <name>Mg(2+)</name>
        <dbReference type="ChEBI" id="CHEBI:18420"/>
        <label>1</label>
    </ligand>
</feature>
<dbReference type="PANTHER" id="PTHR43250:SF2">
    <property type="entry name" value="EXODEOXYRIBONUCLEASE III"/>
    <property type="match status" value="1"/>
</dbReference>
<feature type="binding site" evidence="6">
    <location>
        <position position="258"/>
    </location>
    <ligand>
        <name>Mg(2+)</name>
        <dbReference type="ChEBI" id="CHEBI:18420"/>
        <label>1</label>
    </ligand>
</feature>
<dbReference type="KEGG" id="moz:MoryE10_31740"/>
<dbReference type="GO" id="GO:0003677">
    <property type="term" value="F:DNA binding"/>
    <property type="evidence" value="ECO:0007669"/>
    <property type="project" value="InterPro"/>
</dbReference>
<keyword evidence="2 6" id="KW-0479">Metal-binding</keyword>
<comment type="cofactor">
    <cofactor evidence="6">
        <name>Mg(2+)</name>
        <dbReference type="ChEBI" id="CHEBI:18420"/>
    </cofactor>
    <cofactor evidence="6">
        <name>Mn(2+)</name>
        <dbReference type="ChEBI" id="CHEBI:29035"/>
    </cofactor>
    <text evidence="6">Probably binds two magnesium or manganese ions per subunit.</text>
</comment>
<evidence type="ECO:0000256" key="6">
    <source>
        <dbReference type="PIRSR" id="PIRSR604808-2"/>
    </source>
</evidence>
<dbReference type="Pfam" id="PF03372">
    <property type="entry name" value="Exo_endo_phos"/>
    <property type="match status" value="1"/>
</dbReference>
<evidence type="ECO:0000256" key="2">
    <source>
        <dbReference type="ARBA" id="ARBA00022723"/>
    </source>
</evidence>
<feature type="site" description="Transition state stabilizer" evidence="7">
    <location>
        <position position="159"/>
    </location>
</feature>
<dbReference type="InterPro" id="IPR020848">
    <property type="entry name" value="AP_endonuclease_F1_CS"/>
</dbReference>
<dbReference type="InterPro" id="IPR020847">
    <property type="entry name" value="AP_endonuclease_F1_BS"/>
</dbReference>
<keyword evidence="3" id="KW-0378">Hydrolase</keyword>
<feature type="site" description="Interaction with DNA substrate" evidence="7">
    <location>
        <position position="258"/>
    </location>
</feature>
<dbReference type="GO" id="GO:0004519">
    <property type="term" value="F:endonuclease activity"/>
    <property type="evidence" value="ECO:0007669"/>
    <property type="project" value="InterPro"/>
</dbReference>
<feature type="binding site" evidence="6">
    <location>
        <position position="19"/>
    </location>
    <ligand>
        <name>Mg(2+)</name>
        <dbReference type="ChEBI" id="CHEBI:18420"/>
        <label>1</label>
    </ligand>
</feature>
<dbReference type="PROSITE" id="PS00726">
    <property type="entry name" value="AP_NUCLEASE_F1_1"/>
    <property type="match status" value="1"/>
</dbReference>
<dbReference type="PROSITE" id="PS00728">
    <property type="entry name" value="AP_NUCLEASE_F1_3"/>
    <property type="match status" value="1"/>
</dbReference>
<dbReference type="GO" id="GO:0006281">
    <property type="term" value="P:DNA repair"/>
    <property type="evidence" value="ECO:0007669"/>
    <property type="project" value="InterPro"/>
</dbReference>
<feature type="active site" description="Proton acceptor" evidence="5">
    <location>
        <position position="258"/>
    </location>
</feature>
<name>A0A8D5AII6_9GAMM</name>
<dbReference type="InterPro" id="IPR005135">
    <property type="entry name" value="Endo/exonuclease/phosphatase"/>
</dbReference>
<proteinExistence type="predicted"/>
<dbReference type="AlphaFoldDB" id="A0A8D5AII6"/>
<dbReference type="CDD" id="cd09086">
    <property type="entry name" value="ExoIII-like_AP-endo"/>
    <property type="match status" value="1"/>
</dbReference>
<accession>A0A8D5AII6</accession>
<evidence type="ECO:0000256" key="3">
    <source>
        <dbReference type="ARBA" id="ARBA00022801"/>
    </source>
</evidence>
<dbReference type="InterPro" id="IPR004808">
    <property type="entry name" value="AP_endonuc_1"/>
</dbReference>